<keyword evidence="1" id="KW-1133">Transmembrane helix</keyword>
<dbReference type="RefSeq" id="WP_142504264.1">
    <property type="nucleotide sequence ID" value="NZ_FXTI01000001.1"/>
</dbReference>
<dbReference type="Proteomes" id="UP000315636">
    <property type="component" value="Unassembled WGS sequence"/>
</dbReference>
<reference evidence="2 3" key="1">
    <citation type="submission" date="2017-05" db="EMBL/GenBank/DDBJ databases">
        <authorList>
            <person name="Varghese N."/>
            <person name="Submissions S."/>
        </authorList>
    </citation>
    <scope>NUCLEOTIDE SEQUENCE [LARGE SCALE GENOMIC DNA]</scope>
    <source>
        <strain evidence="2 3">DSM 45474</strain>
    </source>
</reference>
<dbReference type="AlphaFoldDB" id="A0A521B8R6"/>
<evidence type="ECO:0000313" key="2">
    <source>
        <dbReference type="EMBL" id="SMO43401.1"/>
    </source>
</evidence>
<dbReference type="EMBL" id="FXTI01000001">
    <property type="protein sequence ID" value="SMO43401.1"/>
    <property type="molecule type" value="Genomic_DNA"/>
</dbReference>
<gene>
    <name evidence="2" type="ORF">SAMN06264849_101612</name>
</gene>
<evidence type="ECO:0000256" key="1">
    <source>
        <dbReference type="SAM" id="Phobius"/>
    </source>
</evidence>
<keyword evidence="3" id="KW-1185">Reference proteome</keyword>
<accession>A0A521B8R6</accession>
<sequence>MSQNEQPLEDYTLPSAPLNTAGVQSNEGVPSFDLMNPYGGYNGDYTQISSYGGYGDFGHYGGYGPVSYERDAHTSIFFPFFGFPFFGAPFFPFFRPFPFFPRRFF</sequence>
<proteinExistence type="predicted"/>
<keyword evidence="1" id="KW-0812">Transmembrane</keyword>
<protein>
    <submittedName>
        <fullName evidence="2">Uncharacterized protein</fullName>
    </submittedName>
</protein>
<keyword evidence="1" id="KW-0472">Membrane</keyword>
<evidence type="ECO:0000313" key="3">
    <source>
        <dbReference type="Proteomes" id="UP000315636"/>
    </source>
</evidence>
<feature type="transmembrane region" description="Helical" evidence="1">
    <location>
        <begin position="76"/>
        <end position="94"/>
    </location>
</feature>
<name>A0A521B8R6_9BACL</name>
<organism evidence="2 3">
    <name type="scientific">Melghirimyces algeriensis</name>
    <dbReference type="NCBI Taxonomy" id="910412"/>
    <lineage>
        <taxon>Bacteria</taxon>
        <taxon>Bacillati</taxon>
        <taxon>Bacillota</taxon>
        <taxon>Bacilli</taxon>
        <taxon>Bacillales</taxon>
        <taxon>Thermoactinomycetaceae</taxon>
        <taxon>Melghirimyces</taxon>
    </lineage>
</organism>